<evidence type="ECO:0000313" key="5">
    <source>
        <dbReference type="EMBL" id="KAL3770646.1"/>
    </source>
</evidence>
<sequence>MDMDNNNYKQSSRRQQQQLCESYPSGELPLAPLEDDYDCESSTGTGRNDNDSVHTSHNTADAVSSYHERELSVENGTPPDDIIIQNAPAHNTTGTTTNTTTAAATESRQERWERRRIVALYLLTITILFADMNLLAPNLSIIADEFGMLTDDERDVKLGGLLALGFFFVGAPVSFIVGWFADSMNRSPLFAGTVFFGEIGSLMVMFVRNYWQLYVCRVMTGISIGGSIPVIYSVLGDLYPANQRSAIAAVITTGTGLGMGIGQVIAGSLDSWRLPFVIVAIPGLVCSALVLFVKDPKRGAKEAAFLERRECHLTLEPSTLSESERRTLQNSEYVTSLESNKALALCGMSRQVVPASLVMSSPDRFAVKDGAVVTQNSGDNNLPLSERSCLSSNSTWKLLKVPSFVLTILQAAPGALPFGFCATFLNDFLQEQRGMSKEEATGVLVSFGAGNAIGVIVAGFLGHFAYKRDVRGPPFIMGVSLILGCIPFYFLVNYVDKNASTAAVAGITILSGMLVVMPVPLERYLSTTTTTMGGDDLASDDEYLFDNNLKSGGRGRGTDDVDVSSDDESSSISDGDGGNSQPSLASKKRPGTDVQNSVLFSSSKKRKKSNVLSSSKDILLHVGRGIAMDTVDAQAIFLGTLFSHSMKMSEGADSGGGDSTSEEKKDSFQFLPHLYEARKETNDETRQFQHTNLDAFLRSGPLPSNKRLKNWKHPHSPMILIVTLSARRSVELMKQLSSMKLPIAKLFAKHMSVEDQVELLRGLGNSSSGSSGGKKKGSGKCYSLAVGTPGRLLKLLKHGNDGEIDPRFEQGALRLNHTELVVIDCHEDSKGWNVCTLKDTSTELMELMKNGVIPQLEKRKGKIKLALF</sequence>
<dbReference type="Pfam" id="PF07690">
    <property type="entry name" value="MFS_1"/>
    <property type="match status" value="1"/>
</dbReference>
<evidence type="ECO:0000256" key="3">
    <source>
        <dbReference type="SAM" id="Phobius"/>
    </source>
</evidence>
<evidence type="ECO:0000313" key="6">
    <source>
        <dbReference type="Proteomes" id="UP001530293"/>
    </source>
</evidence>
<dbReference type="PROSITE" id="PS50850">
    <property type="entry name" value="MFS"/>
    <property type="match status" value="1"/>
</dbReference>
<evidence type="ECO:0000259" key="4">
    <source>
        <dbReference type="PROSITE" id="PS50850"/>
    </source>
</evidence>
<keyword evidence="3" id="KW-0812">Transmembrane</keyword>
<proteinExistence type="predicted"/>
<keyword evidence="3" id="KW-0472">Membrane</keyword>
<keyword evidence="6" id="KW-1185">Reference proteome</keyword>
<dbReference type="PANTHER" id="PTHR24030:SF0">
    <property type="entry name" value="PROTEIN CMSS1"/>
    <property type="match status" value="1"/>
</dbReference>
<dbReference type="GO" id="GO:0016020">
    <property type="term" value="C:membrane"/>
    <property type="evidence" value="ECO:0007669"/>
    <property type="project" value="UniProtKB-SubCell"/>
</dbReference>
<evidence type="ECO:0000256" key="2">
    <source>
        <dbReference type="SAM" id="MobiDB-lite"/>
    </source>
</evidence>
<feature type="transmembrane region" description="Helical" evidence="3">
    <location>
        <begin position="501"/>
        <end position="521"/>
    </location>
</feature>
<feature type="region of interest" description="Disordered" evidence="2">
    <location>
        <begin position="1"/>
        <end position="108"/>
    </location>
</feature>
<organism evidence="5 6">
    <name type="scientific">Discostella pseudostelligera</name>
    <dbReference type="NCBI Taxonomy" id="259834"/>
    <lineage>
        <taxon>Eukaryota</taxon>
        <taxon>Sar</taxon>
        <taxon>Stramenopiles</taxon>
        <taxon>Ochrophyta</taxon>
        <taxon>Bacillariophyta</taxon>
        <taxon>Coscinodiscophyceae</taxon>
        <taxon>Thalassiosirophycidae</taxon>
        <taxon>Stephanodiscales</taxon>
        <taxon>Stephanodiscaceae</taxon>
        <taxon>Discostella</taxon>
    </lineage>
</organism>
<dbReference type="EMBL" id="JALLBG020000038">
    <property type="protein sequence ID" value="KAL3770646.1"/>
    <property type="molecule type" value="Genomic_DNA"/>
</dbReference>
<accession>A0ABD3N8P7</accession>
<feature type="transmembrane region" description="Helical" evidence="3">
    <location>
        <begin position="247"/>
        <end position="266"/>
    </location>
</feature>
<feature type="transmembrane region" description="Helical" evidence="3">
    <location>
        <begin position="117"/>
        <end position="136"/>
    </location>
</feature>
<dbReference type="InterPro" id="IPR011701">
    <property type="entry name" value="MFS"/>
</dbReference>
<dbReference type="InterPro" id="IPR036259">
    <property type="entry name" value="MFS_trans_sf"/>
</dbReference>
<keyword evidence="3" id="KW-1133">Transmembrane helix</keyword>
<name>A0ABD3N8P7_9STRA</name>
<feature type="region of interest" description="Disordered" evidence="2">
    <location>
        <begin position="549"/>
        <end position="602"/>
    </location>
</feature>
<dbReference type="Proteomes" id="UP001530293">
    <property type="component" value="Unassembled WGS sequence"/>
</dbReference>
<feature type="compositionally biased region" description="Polar residues" evidence="2">
    <location>
        <begin position="593"/>
        <end position="602"/>
    </location>
</feature>
<dbReference type="AlphaFoldDB" id="A0ABD3N8P7"/>
<dbReference type="Pfam" id="PF14617">
    <property type="entry name" value="CMS1"/>
    <property type="match status" value="1"/>
</dbReference>
<dbReference type="InterPro" id="IPR032704">
    <property type="entry name" value="Cms1"/>
</dbReference>
<dbReference type="PANTHER" id="PTHR24030">
    <property type="entry name" value="PROTEIN CMSS1"/>
    <property type="match status" value="1"/>
</dbReference>
<feature type="compositionally biased region" description="Low complexity" evidence="2">
    <location>
        <begin position="86"/>
        <end position="105"/>
    </location>
</feature>
<dbReference type="InterPro" id="IPR020846">
    <property type="entry name" value="MFS_dom"/>
</dbReference>
<feature type="domain" description="Major facilitator superfamily (MFS) profile" evidence="4">
    <location>
        <begin position="117"/>
        <end position="523"/>
    </location>
</feature>
<dbReference type="SUPFAM" id="SSF103473">
    <property type="entry name" value="MFS general substrate transporter"/>
    <property type="match status" value="1"/>
</dbReference>
<comment type="caution">
    <text evidence="5">The sequence shown here is derived from an EMBL/GenBank/DDBJ whole genome shotgun (WGS) entry which is preliminary data.</text>
</comment>
<feature type="transmembrane region" description="Helical" evidence="3">
    <location>
        <begin position="156"/>
        <end position="181"/>
    </location>
</feature>
<evidence type="ECO:0000256" key="1">
    <source>
        <dbReference type="ARBA" id="ARBA00004141"/>
    </source>
</evidence>
<feature type="transmembrane region" description="Helical" evidence="3">
    <location>
        <begin position="212"/>
        <end position="235"/>
    </location>
</feature>
<protein>
    <recommendedName>
        <fullName evidence="4">Major facilitator superfamily (MFS) profile domain-containing protein</fullName>
    </recommendedName>
</protein>
<feature type="compositionally biased region" description="Polar residues" evidence="2">
    <location>
        <begin position="1"/>
        <end position="20"/>
    </location>
</feature>
<reference evidence="5 6" key="1">
    <citation type="submission" date="2024-10" db="EMBL/GenBank/DDBJ databases">
        <title>Updated reference genomes for cyclostephanoid diatoms.</title>
        <authorList>
            <person name="Roberts W.R."/>
            <person name="Alverson A.J."/>
        </authorList>
    </citation>
    <scope>NUCLEOTIDE SEQUENCE [LARGE SCALE GENOMIC DNA]</scope>
    <source>
        <strain evidence="5 6">AJA232-27</strain>
    </source>
</reference>
<feature type="transmembrane region" description="Helical" evidence="3">
    <location>
        <begin position="445"/>
        <end position="466"/>
    </location>
</feature>
<feature type="transmembrane region" description="Helical" evidence="3">
    <location>
        <begin position="272"/>
        <end position="293"/>
    </location>
</feature>
<feature type="transmembrane region" description="Helical" evidence="3">
    <location>
        <begin position="475"/>
        <end position="495"/>
    </location>
</feature>
<gene>
    <name evidence="5" type="ORF">ACHAWU_004345</name>
</gene>
<comment type="subcellular location">
    <subcellularLocation>
        <location evidence="1">Membrane</location>
        <topology evidence="1">Multi-pass membrane protein</topology>
    </subcellularLocation>
</comment>
<feature type="transmembrane region" description="Helical" evidence="3">
    <location>
        <begin position="188"/>
        <end position="206"/>
    </location>
</feature>
<feature type="compositionally biased region" description="Acidic residues" evidence="2">
    <location>
        <begin position="560"/>
        <end position="569"/>
    </location>
</feature>
<dbReference type="Gene3D" id="1.20.1250.20">
    <property type="entry name" value="MFS general substrate transporter like domains"/>
    <property type="match status" value="1"/>
</dbReference>